<reference evidence="5 6" key="1">
    <citation type="submission" date="2016-10" db="EMBL/GenBank/DDBJ databases">
        <title>Proteomics and genomics reveal pathogen-plant mechanisms compatible with a hemibiotrophic lifestyle of Diplodia corticola.</title>
        <authorList>
            <person name="Fernandes I."/>
            <person name="De Jonge R."/>
            <person name="Van De Peer Y."/>
            <person name="Devreese B."/>
            <person name="Alves A."/>
            <person name="Esteves A.C."/>
        </authorList>
    </citation>
    <scope>NUCLEOTIDE SEQUENCE [LARGE SCALE GENOMIC DNA]</scope>
    <source>
        <strain evidence="5 6">CBS 112549</strain>
    </source>
</reference>
<feature type="region of interest" description="Disordered" evidence="3">
    <location>
        <begin position="692"/>
        <end position="781"/>
    </location>
</feature>
<dbReference type="GO" id="GO:0030983">
    <property type="term" value="F:mismatched DNA binding"/>
    <property type="evidence" value="ECO:0007669"/>
    <property type="project" value="InterPro"/>
</dbReference>
<evidence type="ECO:0000259" key="4">
    <source>
        <dbReference type="SMART" id="SM01340"/>
    </source>
</evidence>
<dbReference type="Gene3D" id="3.30.565.10">
    <property type="entry name" value="Histidine kinase-like ATPase, C-terminal domain"/>
    <property type="match status" value="1"/>
</dbReference>
<accession>A0A1J9QY22</accession>
<evidence type="ECO:0000256" key="1">
    <source>
        <dbReference type="ARBA" id="ARBA00006082"/>
    </source>
</evidence>
<dbReference type="PANTHER" id="PTHR10073:SF41">
    <property type="entry name" value="MISMATCH REPAIR PROTEIN, PUTATIVE (AFU_ORTHOLOGUE AFUA_8G05820)-RELATED"/>
    <property type="match status" value="1"/>
</dbReference>
<evidence type="ECO:0000313" key="6">
    <source>
        <dbReference type="Proteomes" id="UP000183809"/>
    </source>
</evidence>
<dbReference type="STRING" id="236234.A0A1J9QY22"/>
<feature type="compositionally biased region" description="Polar residues" evidence="3">
    <location>
        <begin position="692"/>
        <end position="714"/>
    </location>
</feature>
<dbReference type="GO" id="GO:0006298">
    <property type="term" value="P:mismatch repair"/>
    <property type="evidence" value="ECO:0007669"/>
    <property type="project" value="InterPro"/>
</dbReference>
<evidence type="ECO:0000256" key="2">
    <source>
        <dbReference type="ARBA" id="ARBA00022763"/>
    </source>
</evidence>
<sequence>MPVPSAATANADDDDDEATSHHPHHHHHSSAPPPPRPPPPSPGTRNSTTAPPPPPPLPPHPSSTTSSSTSIRPLPPQTARALRSSLTIVDPASAVKELVDNALDAGATSVGVEVSGGGTGAAGLDLVVVRDNGRSVPPVGEDRVLLGRRHCTSKVRWGAGCAGEMQMVGGLGEGGGGTSGGAGGGGSGGNPAVLGFRGEALASLVEVCEKVEVTVRCEGERVGEVLRLGREGEDLQGVAPRKVGAPVGTTVRAEGFFERWPVRRQAALKEAEKGGGGGGVMRRIKGLLQGYALARPAVRLSLKVVKGRGIKNGKEGGWTYAPKPGLGLGGGRERVADAVLKVVGKGAAAQCIYAAQELNGYRFEAFLPRADAEGKEISGLGQFLSVDARPVSTARGTLSLIAKAFRDRLKKANPALENVKEPFLRLDIGCPPGSYDPNVEPSKSDLLFDEPKAVLSALEDFLDIFYSSAGPQMETAKIHESKVPTQREISLVEDTVTAPDSEAQKSDDDVTTYSDIFDEFVMIPATDVAHPPASSDSIAATLRSNTEMEDVEDPRPKRRRTWKSNMYDFDEDDVLVDDGNGDAQGNPDVDLADEDTEEAMGHVTVSNPWTMAKMNAKIPKPSVASSPEVAHMRKQNTEPQLELPTSTPPESRISLGGAYLPTPQASSPNYGQSASVARCGGFGGTNLTQSPATPSATFAKSPNSHLPFPQNSSRQVDDDGFVPVPPQPVGGGTVNSAKTATPKRSRLGGPGNARSGRRGINKPFKPPINPERDSWFSYTPSQRPKRSTVFLRKNKIPAAGGDDARNEYVMSGGADGGGLSDGHDRDIRHWMASNTTRVGRTQSDNGPGIHEDAASIQDSSVASEETRPALQQRLPATPEELRIRNFDFNMKAPAPFPRITQSRLTVQNRPSATSQRDETEEHTRQETADTAATAQPLRRSFRRHAAARPPPIVEKALYANEEIAKQPLQSHPQLGQSERQQQQHSGTGTGLVPLRRLSTRQQSRRRTTSSLPLERVPDGAQMQNVALIILSSAAAALSTKRTTYSALQEDDVALSWGASGDLKSPFAKAGDDDVTAYTAVVQSWADRLGNLLMRFRLDGVEGHGVELRQDLSFVLMDAVERYRRGQVMMEAS</sequence>
<dbReference type="SMART" id="SM01340">
    <property type="entry name" value="DNA_mis_repair"/>
    <property type="match status" value="1"/>
</dbReference>
<dbReference type="GO" id="GO:0061982">
    <property type="term" value="P:meiosis I cell cycle process"/>
    <property type="evidence" value="ECO:0007669"/>
    <property type="project" value="UniProtKB-ARBA"/>
</dbReference>
<feature type="compositionally biased region" description="Polar residues" evidence="3">
    <location>
        <begin position="637"/>
        <end position="649"/>
    </location>
</feature>
<dbReference type="InterPro" id="IPR038973">
    <property type="entry name" value="MutL/Mlh/Pms-like"/>
</dbReference>
<dbReference type="GO" id="GO:0005524">
    <property type="term" value="F:ATP binding"/>
    <property type="evidence" value="ECO:0007669"/>
    <property type="project" value="InterPro"/>
</dbReference>
<dbReference type="Gene3D" id="3.30.230.10">
    <property type="match status" value="1"/>
</dbReference>
<dbReference type="InterPro" id="IPR020568">
    <property type="entry name" value="Ribosomal_Su5_D2-typ_SF"/>
</dbReference>
<keyword evidence="2" id="KW-0227">DNA damage</keyword>
<feature type="region of interest" description="Disordered" evidence="3">
    <location>
        <begin position="1"/>
        <end position="77"/>
    </location>
</feature>
<dbReference type="OrthoDB" id="10263226at2759"/>
<feature type="compositionally biased region" description="Basic and acidic residues" evidence="3">
    <location>
        <begin position="915"/>
        <end position="927"/>
    </location>
</feature>
<dbReference type="AlphaFoldDB" id="A0A1J9QY22"/>
<dbReference type="SUPFAM" id="SSF55874">
    <property type="entry name" value="ATPase domain of HSP90 chaperone/DNA topoisomerase II/histidine kinase"/>
    <property type="match status" value="1"/>
</dbReference>
<dbReference type="GO" id="GO:0140664">
    <property type="term" value="F:ATP-dependent DNA damage sensor activity"/>
    <property type="evidence" value="ECO:0007669"/>
    <property type="project" value="InterPro"/>
</dbReference>
<protein>
    <submittedName>
        <fullName evidence="5">Dna mismatch repair protein</fullName>
    </submittedName>
</protein>
<feature type="domain" description="DNA mismatch repair protein S5" evidence="4">
    <location>
        <begin position="339"/>
        <end position="463"/>
    </location>
</feature>
<feature type="compositionally biased region" description="Polar residues" evidence="3">
    <location>
        <begin position="968"/>
        <end position="986"/>
    </location>
</feature>
<proteinExistence type="inferred from homology"/>
<feature type="compositionally biased region" description="Pro residues" evidence="3">
    <location>
        <begin position="31"/>
        <end position="42"/>
    </location>
</feature>
<gene>
    <name evidence="5" type="ORF">BKCO1_35000106</name>
</gene>
<dbReference type="SUPFAM" id="SSF54211">
    <property type="entry name" value="Ribosomal protein S5 domain 2-like"/>
    <property type="match status" value="1"/>
</dbReference>
<dbReference type="InterPro" id="IPR014762">
    <property type="entry name" value="DNA_mismatch_repair_CS"/>
</dbReference>
<name>A0A1J9QY22_9PEZI</name>
<keyword evidence="6" id="KW-1185">Reference proteome</keyword>
<dbReference type="GeneID" id="31014992"/>
<dbReference type="GO" id="GO:0032389">
    <property type="term" value="C:MutLalpha complex"/>
    <property type="evidence" value="ECO:0007669"/>
    <property type="project" value="TreeGrafter"/>
</dbReference>
<feature type="region of interest" description="Disordered" evidence="3">
    <location>
        <begin position="892"/>
        <end position="951"/>
    </location>
</feature>
<dbReference type="EMBL" id="MNUE01000035">
    <property type="protein sequence ID" value="OJD32898.1"/>
    <property type="molecule type" value="Genomic_DNA"/>
</dbReference>
<feature type="region of interest" description="Disordered" evidence="3">
    <location>
        <begin position="834"/>
        <end position="876"/>
    </location>
</feature>
<feature type="region of interest" description="Disordered" evidence="3">
    <location>
        <begin position="621"/>
        <end position="651"/>
    </location>
</feature>
<feature type="compositionally biased region" description="Polar residues" evidence="3">
    <location>
        <begin position="899"/>
        <end position="914"/>
    </location>
</feature>
<feature type="compositionally biased region" description="Polar residues" evidence="3">
    <location>
        <begin position="834"/>
        <end position="845"/>
    </location>
</feature>
<dbReference type="GO" id="GO:0016887">
    <property type="term" value="F:ATP hydrolysis activity"/>
    <property type="evidence" value="ECO:0007669"/>
    <property type="project" value="InterPro"/>
</dbReference>
<dbReference type="RefSeq" id="XP_020129158.1">
    <property type="nucleotide sequence ID" value="XM_020274731.1"/>
</dbReference>
<dbReference type="InterPro" id="IPR014721">
    <property type="entry name" value="Ribsml_uS5_D2-typ_fold_subgr"/>
</dbReference>
<feature type="compositionally biased region" description="Low complexity" evidence="3">
    <location>
        <begin position="1"/>
        <end position="10"/>
    </location>
</feature>
<evidence type="ECO:0000313" key="5">
    <source>
        <dbReference type="EMBL" id="OJD32898.1"/>
    </source>
</evidence>
<comment type="caution">
    <text evidence="5">The sequence shown here is derived from an EMBL/GenBank/DDBJ whole genome shotgun (WGS) entry which is preliminary data.</text>
</comment>
<dbReference type="PANTHER" id="PTHR10073">
    <property type="entry name" value="DNA MISMATCH REPAIR PROTEIN MLH, PMS, MUTL"/>
    <property type="match status" value="1"/>
</dbReference>
<feature type="region of interest" description="Disordered" evidence="3">
    <location>
        <begin position="968"/>
        <end position="1011"/>
    </location>
</feature>
<comment type="similarity">
    <text evidence="1">Belongs to the DNA mismatch repair MutL/HexB family.</text>
</comment>
<organism evidence="5 6">
    <name type="scientific">Diplodia corticola</name>
    <dbReference type="NCBI Taxonomy" id="236234"/>
    <lineage>
        <taxon>Eukaryota</taxon>
        <taxon>Fungi</taxon>
        <taxon>Dikarya</taxon>
        <taxon>Ascomycota</taxon>
        <taxon>Pezizomycotina</taxon>
        <taxon>Dothideomycetes</taxon>
        <taxon>Dothideomycetes incertae sedis</taxon>
        <taxon>Botryosphaeriales</taxon>
        <taxon>Botryosphaeriaceae</taxon>
        <taxon>Diplodia</taxon>
    </lineage>
</organism>
<dbReference type="Pfam" id="PF01119">
    <property type="entry name" value="DNA_mis_repair"/>
    <property type="match status" value="1"/>
</dbReference>
<dbReference type="InterPro" id="IPR013507">
    <property type="entry name" value="DNA_mismatch_S5_2-like"/>
</dbReference>
<dbReference type="PROSITE" id="PS00058">
    <property type="entry name" value="DNA_MISMATCH_REPAIR_1"/>
    <property type="match status" value="1"/>
</dbReference>
<evidence type="ECO:0000256" key="3">
    <source>
        <dbReference type="SAM" id="MobiDB-lite"/>
    </source>
</evidence>
<feature type="compositionally biased region" description="Low complexity" evidence="3">
    <location>
        <begin position="62"/>
        <end position="72"/>
    </location>
</feature>
<dbReference type="Proteomes" id="UP000183809">
    <property type="component" value="Unassembled WGS sequence"/>
</dbReference>
<feature type="region of interest" description="Disordered" evidence="3">
    <location>
        <begin position="542"/>
        <end position="564"/>
    </location>
</feature>
<dbReference type="InterPro" id="IPR036890">
    <property type="entry name" value="HATPase_C_sf"/>
</dbReference>
<feature type="compositionally biased region" description="Pro residues" evidence="3">
    <location>
        <begin position="50"/>
        <end position="61"/>
    </location>
</feature>